<accession>A0A4X2KG34</accession>
<keyword evidence="3" id="KW-1185">Reference proteome</keyword>
<name>A0A4X2KG34_VOMUR</name>
<evidence type="ECO:0008006" key="4">
    <source>
        <dbReference type="Google" id="ProtNLM"/>
    </source>
</evidence>
<reference evidence="3" key="1">
    <citation type="submission" date="2018-12" db="EMBL/GenBank/DDBJ databases">
        <authorList>
            <person name="Yazar S."/>
        </authorList>
    </citation>
    <scope>NUCLEOTIDE SEQUENCE [LARGE SCALE GENOMIC DNA]</scope>
</reference>
<dbReference type="Ensembl" id="ENSVURT00010012358.1">
    <property type="protein sequence ID" value="ENSVURP00010010879.1"/>
    <property type="gene ID" value="ENSVURG00010008413.1"/>
</dbReference>
<proteinExistence type="predicted"/>
<evidence type="ECO:0000256" key="1">
    <source>
        <dbReference type="SAM" id="MobiDB-lite"/>
    </source>
</evidence>
<evidence type="ECO:0000313" key="2">
    <source>
        <dbReference type="Ensembl" id="ENSVURP00010010879.1"/>
    </source>
</evidence>
<dbReference type="AlphaFoldDB" id="A0A4X2KG34"/>
<reference evidence="2" key="3">
    <citation type="submission" date="2025-09" db="UniProtKB">
        <authorList>
            <consortium name="Ensembl"/>
        </authorList>
    </citation>
    <scope>IDENTIFICATION</scope>
</reference>
<feature type="region of interest" description="Disordered" evidence="1">
    <location>
        <begin position="1"/>
        <end position="21"/>
    </location>
</feature>
<feature type="compositionally biased region" description="Low complexity" evidence="1">
    <location>
        <begin position="9"/>
        <end position="19"/>
    </location>
</feature>
<dbReference type="Proteomes" id="UP000314987">
    <property type="component" value="Unassembled WGS sequence"/>
</dbReference>
<reference evidence="2" key="2">
    <citation type="submission" date="2025-08" db="UniProtKB">
        <authorList>
            <consortium name="Ensembl"/>
        </authorList>
    </citation>
    <scope>IDENTIFICATION</scope>
</reference>
<dbReference type="STRING" id="29139.ENSVURP00010010879"/>
<dbReference type="OMA" id="MTACWEN"/>
<protein>
    <recommendedName>
        <fullName evidence="4">Ubiquitin conjugating enzyme E2 C</fullName>
    </recommendedName>
</protein>
<dbReference type="GeneTree" id="ENSGT00970000198190"/>
<organism evidence="2 3">
    <name type="scientific">Vombatus ursinus</name>
    <name type="common">Common wombat</name>
    <dbReference type="NCBI Taxonomy" id="29139"/>
    <lineage>
        <taxon>Eukaryota</taxon>
        <taxon>Metazoa</taxon>
        <taxon>Chordata</taxon>
        <taxon>Craniata</taxon>
        <taxon>Vertebrata</taxon>
        <taxon>Euteleostomi</taxon>
        <taxon>Mammalia</taxon>
        <taxon>Metatheria</taxon>
        <taxon>Diprotodontia</taxon>
        <taxon>Vombatidae</taxon>
        <taxon>Vombatus</taxon>
    </lineage>
</organism>
<sequence>MASQNRNPAAASAATAATAHKGAELGADAARGSVGKRLQQELMTLMTACWENPTLTAH</sequence>
<evidence type="ECO:0000313" key="3">
    <source>
        <dbReference type="Proteomes" id="UP000314987"/>
    </source>
</evidence>